<dbReference type="EC" id="4.2.1.19" evidence="6"/>
<dbReference type="NCBIfam" id="NF002111">
    <property type="entry name" value="PRK00951.2-1"/>
    <property type="match status" value="1"/>
</dbReference>
<dbReference type="PROSITE" id="PS00954">
    <property type="entry name" value="IGP_DEHYDRATASE_1"/>
    <property type="match status" value="1"/>
</dbReference>
<name>A0ABD5UAE5_9EURY</name>
<dbReference type="CDD" id="cd07914">
    <property type="entry name" value="IGPD"/>
    <property type="match status" value="1"/>
</dbReference>
<keyword evidence="4 6" id="KW-0368">Histidine biosynthesis</keyword>
<evidence type="ECO:0000313" key="8">
    <source>
        <dbReference type="Proteomes" id="UP001596406"/>
    </source>
</evidence>
<dbReference type="InterPro" id="IPR020565">
    <property type="entry name" value="ImidazoleglycerP_deHydtase_CS"/>
</dbReference>
<dbReference type="HAMAP" id="MF_00076">
    <property type="entry name" value="HisB"/>
    <property type="match status" value="1"/>
</dbReference>
<reference evidence="7 8" key="1">
    <citation type="journal article" date="2019" name="Int. J. Syst. Evol. Microbiol.">
        <title>The Global Catalogue of Microorganisms (GCM) 10K type strain sequencing project: providing services to taxonomists for standard genome sequencing and annotation.</title>
        <authorList>
            <consortium name="The Broad Institute Genomics Platform"/>
            <consortium name="The Broad Institute Genome Sequencing Center for Infectious Disease"/>
            <person name="Wu L."/>
            <person name="Ma J."/>
        </authorList>
    </citation>
    <scope>NUCLEOTIDE SEQUENCE [LARGE SCALE GENOMIC DNA]</scope>
    <source>
        <strain evidence="7 8">PSRA2</strain>
    </source>
</reference>
<dbReference type="AlphaFoldDB" id="A0ABD5UAE5"/>
<keyword evidence="6" id="KW-0963">Cytoplasm</keyword>
<dbReference type="InterPro" id="IPR038494">
    <property type="entry name" value="IGPD_sf"/>
</dbReference>
<keyword evidence="8" id="KW-1185">Reference proteome</keyword>
<dbReference type="PROSITE" id="PS00955">
    <property type="entry name" value="IGP_DEHYDRATASE_2"/>
    <property type="match status" value="1"/>
</dbReference>
<dbReference type="GO" id="GO:0005737">
    <property type="term" value="C:cytoplasm"/>
    <property type="evidence" value="ECO:0007669"/>
    <property type="project" value="UniProtKB-SubCell"/>
</dbReference>
<dbReference type="Proteomes" id="UP001596406">
    <property type="component" value="Unassembled WGS sequence"/>
</dbReference>
<keyword evidence="3 6" id="KW-0028">Amino-acid biosynthesis</keyword>
<comment type="similarity">
    <text evidence="6">Belongs to the imidazoleglycerol-phosphate dehydratase family.</text>
</comment>
<comment type="caution">
    <text evidence="7">The sequence shown here is derived from an EMBL/GenBank/DDBJ whole genome shotgun (WGS) entry which is preliminary data.</text>
</comment>
<dbReference type="NCBIfam" id="NF002116">
    <property type="entry name" value="PRK00951.2-6"/>
    <property type="match status" value="1"/>
</dbReference>
<dbReference type="RefSeq" id="WP_304448973.1">
    <property type="nucleotide sequence ID" value="NZ_JARRAH010000001.1"/>
</dbReference>
<evidence type="ECO:0000256" key="2">
    <source>
        <dbReference type="ARBA" id="ARBA00016664"/>
    </source>
</evidence>
<dbReference type="GO" id="GO:0004424">
    <property type="term" value="F:imidazoleglycerol-phosphate dehydratase activity"/>
    <property type="evidence" value="ECO:0007669"/>
    <property type="project" value="UniProtKB-UniRule"/>
</dbReference>
<comment type="subcellular location">
    <subcellularLocation>
        <location evidence="6">Cytoplasm</location>
    </subcellularLocation>
</comment>
<evidence type="ECO:0000256" key="1">
    <source>
        <dbReference type="ARBA" id="ARBA00005047"/>
    </source>
</evidence>
<dbReference type="PANTHER" id="PTHR23133:SF2">
    <property type="entry name" value="IMIDAZOLEGLYCEROL-PHOSPHATE DEHYDRATASE"/>
    <property type="match status" value="1"/>
</dbReference>
<dbReference type="PANTHER" id="PTHR23133">
    <property type="entry name" value="IMIDAZOLEGLYCEROL-PHOSPHATE DEHYDRATASE HIS7"/>
    <property type="match status" value="1"/>
</dbReference>
<evidence type="ECO:0000313" key="7">
    <source>
        <dbReference type="EMBL" id="MFC6837306.1"/>
    </source>
</evidence>
<dbReference type="NCBIfam" id="NF002114">
    <property type="entry name" value="PRK00951.2-4"/>
    <property type="match status" value="1"/>
</dbReference>
<dbReference type="Gene3D" id="3.30.230.40">
    <property type="entry name" value="Imidazole glycerol phosphate dehydratase, domain 1"/>
    <property type="match status" value="2"/>
</dbReference>
<evidence type="ECO:0000256" key="3">
    <source>
        <dbReference type="ARBA" id="ARBA00022605"/>
    </source>
</evidence>
<keyword evidence="5 6" id="KW-0456">Lyase</keyword>
<dbReference type="FunFam" id="3.30.230.40:FF:000001">
    <property type="entry name" value="Imidazoleglycerol-phosphate dehydratase HisB"/>
    <property type="match status" value="1"/>
</dbReference>
<evidence type="ECO:0000256" key="4">
    <source>
        <dbReference type="ARBA" id="ARBA00023102"/>
    </source>
</evidence>
<evidence type="ECO:0000256" key="5">
    <source>
        <dbReference type="ARBA" id="ARBA00023239"/>
    </source>
</evidence>
<sequence>MTERSATVVRETSETDIEVTLVVDGSGEATVETGVGFFDHMLESFAKHGLFDLSVACDGDLHIDDHHTVEDVAIALGTAFDEALGDRRGIVRFADRRVPLDEAVAGCVVDVSGRPLVRFDGAFSQARVGEFTSHMGEHFARSLATNAGLTLHVTVEGENAHHELEALFKCLARTLDDATRVDERRADDTPSTKGAL</sequence>
<evidence type="ECO:0000256" key="6">
    <source>
        <dbReference type="HAMAP-Rule" id="MF_00076"/>
    </source>
</evidence>
<organism evidence="7 8">
    <name type="scientific">Halomarina ordinaria</name>
    <dbReference type="NCBI Taxonomy" id="3033939"/>
    <lineage>
        <taxon>Archaea</taxon>
        <taxon>Methanobacteriati</taxon>
        <taxon>Methanobacteriota</taxon>
        <taxon>Stenosarchaea group</taxon>
        <taxon>Halobacteria</taxon>
        <taxon>Halobacteriales</taxon>
        <taxon>Natronomonadaceae</taxon>
        <taxon>Halomarina</taxon>
    </lineage>
</organism>
<dbReference type="InterPro" id="IPR000807">
    <property type="entry name" value="ImidazoleglycerolP_deHydtase"/>
</dbReference>
<dbReference type="FunFam" id="3.30.230.40:FF:000003">
    <property type="entry name" value="Imidazoleglycerol-phosphate dehydratase HisB"/>
    <property type="match status" value="1"/>
</dbReference>
<dbReference type="SUPFAM" id="SSF54211">
    <property type="entry name" value="Ribosomal protein S5 domain 2-like"/>
    <property type="match status" value="2"/>
</dbReference>
<proteinExistence type="inferred from homology"/>
<protein>
    <recommendedName>
        <fullName evidence="2 6">Imidazoleglycerol-phosphate dehydratase</fullName>
        <shortName evidence="6">IGPD</shortName>
        <ecNumber evidence="6">4.2.1.19</ecNumber>
    </recommendedName>
</protein>
<gene>
    <name evidence="6 7" type="primary">hisB</name>
    <name evidence="7" type="ORF">ACFQHK_12400</name>
</gene>
<dbReference type="GO" id="GO:0000105">
    <property type="term" value="P:L-histidine biosynthetic process"/>
    <property type="evidence" value="ECO:0007669"/>
    <property type="project" value="UniProtKB-UniRule"/>
</dbReference>
<dbReference type="Pfam" id="PF00475">
    <property type="entry name" value="IGPD"/>
    <property type="match status" value="1"/>
</dbReference>
<comment type="pathway">
    <text evidence="1 6">Amino-acid biosynthesis; L-histidine biosynthesis; L-histidine from 5-phospho-alpha-D-ribose 1-diphosphate: step 6/9.</text>
</comment>
<comment type="catalytic activity">
    <reaction evidence="6">
        <text>D-erythro-1-(imidazol-4-yl)glycerol 3-phosphate = 3-(imidazol-4-yl)-2-oxopropyl phosphate + H2O</text>
        <dbReference type="Rhea" id="RHEA:11040"/>
        <dbReference type="ChEBI" id="CHEBI:15377"/>
        <dbReference type="ChEBI" id="CHEBI:57766"/>
        <dbReference type="ChEBI" id="CHEBI:58278"/>
        <dbReference type="EC" id="4.2.1.19"/>
    </reaction>
</comment>
<dbReference type="InterPro" id="IPR020568">
    <property type="entry name" value="Ribosomal_Su5_D2-typ_SF"/>
</dbReference>
<dbReference type="EMBL" id="JBHSXM010000001">
    <property type="protein sequence ID" value="MFC6837306.1"/>
    <property type="molecule type" value="Genomic_DNA"/>
</dbReference>
<accession>A0ABD5UAE5</accession>